<name>A0A0L6V6W7_9BASI</name>
<gene>
    <name evidence="1" type="ORF">VP01_23g7</name>
</gene>
<sequence length="93" mass="10552">MIVLGRGRNNLVCMCCCDIIPVGVVKVELILEDLRFLVKLVIMENISVSYFILGNDFLVKYRVSLLNGETRRLSINNRIFEFNESVNAIGEGE</sequence>
<dbReference type="OrthoDB" id="3068303at2759"/>
<dbReference type="EMBL" id="LAVV01007281">
    <property type="protein sequence ID" value="KNZ56459.1"/>
    <property type="molecule type" value="Genomic_DNA"/>
</dbReference>
<organism evidence="1 2">
    <name type="scientific">Puccinia sorghi</name>
    <dbReference type="NCBI Taxonomy" id="27349"/>
    <lineage>
        <taxon>Eukaryota</taxon>
        <taxon>Fungi</taxon>
        <taxon>Dikarya</taxon>
        <taxon>Basidiomycota</taxon>
        <taxon>Pucciniomycotina</taxon>
        <taxon>Pucciniomycetes</taxon>
        <taxon>Pucciniales</taxon>
        <taxon>Pucciniaceae</taxon>
        <taxon>Puccinia</taxon>
    </lineage>
</organism>
<evidence type="ECO:0000313" key="1">
    <source>
        <dbReference type="EMBL" id="KNZ56459.1"/>
    </source>
</evidence>
<evidence type="ECO:0000313" key="2">
    <source>
        <dbReference type="Proteomes" id="UP000037035"/>
    </source>
</evidence>
<keyword evidence="2" id="KW-1185">Reference proteome</keyword>
<comment type="caution">
    <text evidence="1">The sequence shown here is derived from an EMBL/GenBank/DDBJ whole genome shotgun (WGS) entry which is preliminary data.</text>
</comment>
<reference evidence="1 2" key="1">
    <citation type="submission" date="2015-08" db="EMBL/GenBank/DDBJ databases">
        <title>Next Generation Sequencing and Analysis of the Genome of Puccinia sorghi L Schw, the Causal Agent of Maize Common Rust.</title>
        <authorList>
            <person name="Rochi L."/>
            <person name="Burguener G."/>
            <person name="Darino M."/>
            <person name="Turjanski A."/>
            <person name="Kreff E."/>
            <person name="Dieguez M.J."/>
            <person name="Sacco F."/>
        </authorList>
    </citation>
    <scope>NUCLEOTIDE SEQUENCE [LARGE SCALE GENOMIC DNA]</scope>
    <source>
        <strain evidence="1 2">RO10H11247</strain>
    </source>
</reference>
<proteinExistence type="predicted"/>
<dbReference type="AlphaFoldDB" id="A0A0L6V6W7"/>
<dbReference type="Proteomes" id="UP000037035">
    <property type="component" value="Unassembled WGS sequence"/>
</dbReference>
<protein>
    <submittedName>
        <fullName evidence="1">Uncharacterized protein</fullName>
    </submittedName>
</protein>
<accession>A0A0L6V6W7</accession>
<dbReference type="VEuPathDB" id="FungiDB:VP01_23g7"/>